<dbReference type="InterPro" id="IPR003115">
    <property type="entry name" value="ParB_N"/>
</dbReference>
<evidence type="ECO:0000259" key="2">
    <source>
        <dbReference type="SMART" id="SM00470"/>
    </source>
</evidence>
<name>A0ABP9S0C0_9ACTN</name>
<evidence type="ECO:0000313" key="3">
    <source>
        <dbReference type="EMBL" id="GAA5189744.1"/>
    </source>
</evidence>
<dbReference type="Gene3D" id="3.90.1530.10">
    <property type="entry name" value="Conserved hypothetical protein from pyrococcus furiosus pfu- 392566-001, ParB domain"/>
    <property type="match status" value="1"/>
</dbReference>
<proteinExistence type="predicted"/>
<protein>
    <submittedName>
        <fullName evidence="3">ParB N-terminal domain-containing protein</fullName>
    </submittedName>
</protein>
<dbReference type="SUPFAM" id="SSF110849">
    <property type="entry name" value="ParB/Sulfiredoxin"/>
    <property type="match status" value="1"/>
</dbReference>
<evidence type="ECO:0000256" key="1">
    <source>
        <dbReference type="SAM" id="MobiDB-lite"/>
    </source>
</evidence>
<feature type="compositionally biased region" description="Basic and acidic residues" evidence="1">
    <location>
        <begin position="206"/>
        <end position="229"/>
    </location>
</feature>
<organism evidence="3 4">
    <name type="scientific">Rugosimonospora acidiphila</name>
    <dbReference type="NCBI Taxonomy" id="556531"/>
    <lineage>
        <taxon>Bacteria</taxon>
        <taxon>Bacillati</taxon>
        <taxon>Actinomycetota</taxon>
        <taxon>Actinomycetes</taxon>
        <taxon>Micromonosporales</taxon>
        <taxon>Micromonosporaceae</taxon>
        <taxon>Rugosimonospora</taxon>
    </lineage>
</organism>
<dbReference type="Proteomes" id="UP001501570">
    <property type="component" value="Unassembled WGS sequence"/>
</dbReference>
<keyword evidence="4" id="KW-1185">Reference proteome</keyword>
<dbReference type="SMART" id="SM00470">
    <property type="entry name" value="ParB"/>
    <property type="match status" value="1"/>
</dbReference>
<feature type="region of interest" description="Disordered" evidence="1">
    <location>
        <begin position="206"/>
        <end position="239"/>
    </location>
</feature>
<dbReference type="EMBL" id="BAABJQ010000013">
    <property type="protein sequence ID" value="GAA5189744.1"/>
    <property type="molecule type" value="Genomic_DNA"/>
</dbReference>
<accession>A0ABP9S0C0</accession>
<dbReference type="InterPro" id="IPR036086">
    <property type="entry name" value="ParB/Sulfiredoxin_sf"/>
</dbReference>
<comment type="caution">
    <text evidence="3">The sequence shown here is derived from an EMBL/GenBank/DDBJ whole genome shotgun (WGS) entry which is preliminary data.</text>
</comment>
<feature type="domain" description="ParB-like N-terminal" evidence="2">
    <location>
        <begin position="18"/>
        <end position="102"/>
    </location>
</feature>
<gene>
    <name evidence="3" type="ORF">GCM10023322_43130</name>
</gene>
<reference evidence="4" key="1">
    <citation type="journal article" date="2019" name="Int. J. Syst. Evol. Microbiol.">
        <title>The Global Catalogue of Microorganisms (GCM) 10K type strain sequencing project: providing services to taxonomists for standard genome sequencing and annotation.</title>
        <authorList>
            <consortium name="The Broad Institute Genomics Platform"/>
            <consortium name="The Broad Institute Genome Sequencing Center for Infectious Disease"/>
            <person name="Wu L."/>
            <person name="Ma J."/>
        </authorList>
    </citation>
    <scope>NUCLEOTIDE SEQUENCE [LARGE SCALE GENOMIC DNA]</scope>
    <source>
        <strain evidence="4">JCM 18304</strain>
    </source>
</reference>
<evidence type="ECO:0000313" key="4">
    <source>
        <dbReference type="Proteomes" id="UP001501570"/>
    </source>
</evidence>
<sequence length="327" mass="35726">MNEHAQRRAGADGNGEIAAVPIEKLLPADSPRLSGVDARHAASLADSGAELPPILVRRRDLRVIDGMHRLAAARLLRRDTIEVRFFDGDDHDAFVLAVELNVAQGLPLSLADRQAAVARILATRPQVSDRWIAEIAGLAPGTVGAIRRRDSAGPAEVGARIGRDGRVRPVDSTEGRRIASEVVARRPDASLREIARTAGISPATARDVRERMRRGDDPVRPRRRGDQHAAKRCPTCGGGAHAGRCRDRRDLSSLLETLARDPSLRFNESGRTMLRWLHARADSLDSWESMAGKIPINCAYSFAELAFGCAQEWMAFAEKLQERLNAA</sequence>
<dbReference type="RefSeq" id="WP_345632186.1">
    <property type="nucleotide sequence ID" value="NZ_BAABJQ010000013.1"/>
</dbReference>